<evidence type="ECO:0000256" key="3">
    <source>
        <dbReference type="ARBA" id="ARBA00022679"/>
    </source>
</evidence>
<reference evidence="10" key="1">
    <citation type="submission" date="2023-07" db="EMBL/GenBank/DDBJ databases">
        <title>Chromosome-level genome assembly of Artemia franciscana.</title>
        <authorList>
            <person name="Jo E."/>
        </authorList>
    </citation>
    <scope>NUCLEOTIDE SEQUENCE</scope>
    <source>
        <tissue evidence="10">Whole body</tissue>
    </source>
</reference>
<comment type="subcellular location">
    <subcellularLocation>
        <location evidence="1">Golgi apparatus membrane</location>
        <topology evidence="1">Single-pass type II membrane protein</topology>
    </subcellularLocation>
</comment>
<keyword evidence="4" id="KW-0812">Transmembrane</keyword>
<evidence type="ECO:0000313" key="11">
    <source>
        <dbReference type="Proteomes" id="UP001187531"/>
    </source>
</evidence>
<dbReference type="EMBL" id="JAVRJZ010000003">
    <property type="protein sequence ID" value="KAK2724462.1"/>
    <property type="molecule type" value="Genomic_DNA"/>
</dbReference>
<keyword evidence="9" id="KW-0325">Glycoprotein</keyword>
<gene>
    <name evidence="10" type="ORF">QYM36_001087</name>
</gene>
<dbReference type="Pfam" id="PF06990">
    <property type="entry name" value="Gal-3-0_sulfotr"/>
    <property type="match status" value="1"/>
</dbReference>
<dbReference type="InterPro" id="IPR027417">
    <property type="entry name" value="P-loop_NTPase"/>
</dbReference>
<dbReference type="InterPro" id="IPR009729">
    <property type="entry name" value="Gal-3-0_sulfotransfrase"/>
</dbReference>
<dbReference type="GO" id="GO:0000139">
    <property type="term" value="C:Golgi membrane"/>
    <property type="evidence" value="ECO:0007669"/>
    <property type="project" value="UniProtKB-SubCell"/>
</dbReference>
<evidence type="ECO:0000256" key="5">
    <source>
        <dbReference type="ARBA" id="ARBA00022968"/>
    </source>
</evidence>
<dbReference type="GO" id="GO:0001733">
    <property type="term" value="F:galactosylceramide sulfotransferase activity"/>
    <property type="evidence" value="ECO:0007669"/>
    <property type="project" value="InterPro"/>
</dbReference>
<proteinExistence type="inferred from homology"/>
<evidence type="ECO:0000256" key="4">
    <source>
        <dbReference type="ARBA" id="ARBA00022692"/>
    </source>
</evidence>
<keyword evidence="8" id="KW-0472">Membrane</keyword>
<keyword evidence="5" id="KW-0735">Signal-anchor</keyword>
<dbReference type="PANTHER" id="PTHR14647">
    <property type="entry name" value="GALACTOSE-3-O-SULFOTRANSFERASE"/>
    <property type="match status" value="1"/>
</dbReference>
<accession>A0AA88IMG7</accession>
<evidence type="ECO:0008006" key="12">
    <source>
        <dbReference type="Google" id="ProtNLM"/>
    </source>
</evidence>
<keyword evidence="7" id="KW-0333">Golgi apparatus</keyword>
<evidence type="ECO:0000256" key="6">
    <source>
        <dbReference type="ARBA" id="ARBA00022989"/>
    </source>
</evidence>
<dbReference type="Gene3D" id="3.40.50.300">
    <property type="entry name" value="P-loop containing nucleotide triphosphate hydrolases"/>
    <property type="match status" value="1"/>
</dbReference>
<evidence type="ECO:0000256" key="1">
    <source>
        <dbReference type="ARBA" id="ARBA00004323"/>
    </source>
</evidence>
<keyword evidence="11" id="KW-1185">Reference proteome</keyword>
<dbReference type="AlphaFoldDB" id="A0AA88IMG7"/>
<organism evidence="10 11">
    <name type="scientific">Artemia franciscana</name>
    <name type="common">Brine shrimp</name>
    <name type="synonym">Artemia sanfranciscana</name>
    <dbReference type="NCBI Taxonomy" id="6661"/>
    <lineage>
        <taxon>Eukaryota</taxon>
        <taxon>Metazoa</taxon>
        <taxon>Ecdysozoa</taxon>
        <taxon>Arthropoda</taxon>
        <taxon>Crustacea</taxon>
        <taxon>Branchiopoda</taxon>
        <taxon>Anostraca</taxon>
        <taxon>Artemiidae</taxon>
        <taxon>Artemia</taxon>
    </lineage>
</organism>
<evidence type="ECO:0000256" key="8">
    <source>
        <dbReference type="ARBA" id="ARBA00023136"/>
    </source>
</evidence>
<keyword evidence="3" id="KW-0808">Transferase</keyword>
<dbReference type="GO" id="GO:0009247">
    <property type="term" value="P:glycolipid biosynthetic process"/>
    <property type="evidence" value="ECO:0007669"/>
    <property type="project" value="InterPro"/>
</dbReference>
<evidence type="ECO:0000256" key="9">
    <source>
        <dbReference type="ARBA" id="ARBA00023180"/>
    </source>
</evidence>
<evidence type="ECO:0000256" key="2">
    <source>
        <dbReference type="ARBA" id="ARBA00008124"/>
    </source>
</evidence>
<sequence length="297" mass="34963">MKIGFAKSYKVSGTTVADILLRISYFYGYFLDMESESIAFPTNYLPLNQTISKFDILIEDRRWKFEDVERVLGDNSVYVTILRSPAHQFESMFHYMDMRKFYNVSSFETFLQELELGNIKNDRFHDIFEAGRNQLSFSLGLENGDFANETAIDSFIEEIDNKFHLVMISEYFDESVILLKNLLGTAIGQMLYVKQLPRSEETKYKLTEQNTKLLEKWLSADVKLYNFFKRKLVKSLTKNIREEVRVYRKLNTELQKFCKVYQHVTGDPDPSKQFGIFELDLIRSNRHGLLCDLYFGD</sequence>
<keyword evidence="6" id="KW-1133">Transmembrane helix</keyword>
<dbReference type="Proteomes" id="UP001187531">
    <property type="component" value="Unassembled WGS sequence"/>
</dbReference>
<evidence type="ECO:0000313" key="10">
    <source>
        <dbReference type="EMBL" id="KAK2724462.1"/>
    </source>
</evidence>
<feature type="non-terminal residue" evidence="10">
    <location>
        <position position="1"/>
    </location>
</feature>
<name>A0AA88IMG7_ARTSF</name>
<comment type="similarity">
    <text evidence="2">Belongs to the galactose-3-O-sulfotransferase family.</text>
</comment>
<comment type="caution">
    <text evidence="10">The sequence shown here is derived from an EMBL/GenBank/DDBJ whole genome shotgun (WGS) entry which is preliminary data.</text>
</comment>
<evidence type="ECO:0000256" key="7">
    <source>
        <dbReference type="ARBA" id="ARBA00023034"/>
    </source>
</evidence>
<dbReference type="PANTHER" id="PTHR14647:SF87">
    <property type="entry name" value="PUTATIVE-RELATED"/>
    <property type="match status" value="1"/>
</dbReference>
<protein>
    <recommendedName>
        <fullName evidence="12">Galactosylceramide sulfotransferase</fullName>
    </recommendedName>
</protein>